<accession>A0ABD0Q6E7</accession>
<evidence type="ECO:0000256" key="1">
    <source>
        <dbReference type="ARBA" id="ARBA00022441"/>
    </source>
</evidence>
<name>A0ABD0Q6E7_CIRMR</name>
<feature type="non-terminal residue" evidence="2">
    <location>
        <position position="117"/>
    </location>
</feature>
<dbReference type="Pfam" id="PF01344">
    <property type="entry name" value="Kelch_1"/>
    <property type="match status" value="1"/>
</dbReference>
<keyword evidence="1" id="KW-0880">Kelch repeat</keyword>
<dbReference type="SUPFAM" id="SSF117281">
    <property type="entry name" value="Kelch motif"/>
    <property type="match status" value="1"/>
</dbReference>
<reference evidence="2 3" key="1">
    <citation type="submission" date="2024-05" db="EMBL/GenBank/DDBJ databases">
        <title>Genome sequencing and assembly of Indian major carp, Cirrhinus mrigala (Hamilton, 1822).</title>
        <authorList>
            <person name="Mohindra V."/>
            <person name="Chowdhury L.M."/>
            <person name="Lal K."/>
            <person name="Jena J.K."/>
        </authorList>
    </citation>
    <scope>NUCLEOTIDE SEQUENCE [LARGE SCALE GENOMIC DNA]</scope>
    <source>
        <strain evidence="2">CM1030</strain>
        <tissue evidence="2">Blood</tissue>
    </source>
</reference>
<dbReference type="EMBL" id="JAMKFB020000011">
    <property type="protein sequence ID" value="KAL0181527.1"/>
    <property type="molecule type" value="Genomic_DNA"/>
</dbReference>
<feature type="non-terminal residue" evidence="2">
    <location>
        <position position="1"/>
    </location>
</feature>
<dbReference type="InterPro" id="IPR015915">
    <property type="entry name" value="Kelch-typ_b-propeller"/>
</dbReference>
<dbReference type="Gene3D" id="2.120.10.80">
    <property type="entry name" value="Kelch-type beta propeller"/>
    <property type="match status" value="1"/>
</dbReference>
<evidence type="ECO:0008006" key="4">
    <source>
        <dbReference type="Google" id="ProtNLM"/>
    </source>
</evidence>
<comment type="caution">
    <text evidence="2">The sequence shown here is derived from an EMBL/GenBank/DDBJ whole genome shotgun (WGS) entry which is preliminary data.</text>
</comment>
<evidence type="ECO:0000313" key="3">
    <source>
        <dbReference type="Proteomes" id="UP001529510"/>
    </source>
</evidence>
<keyword evidence="3" id="KW-1185">Reference proteome</keyword>
<proteinExistence type="predicted"/>
<organism evidence="2 3">
    <name type="scientific">Cirrhinus mrigala</name>
    <name type="common">Mrigala</name>
    <dbReference type="NCBI Taxonomy" id="683832"/>
    <lineage>
        <taxon>Eukaryota</taxon>
        <taxon>Metazoa</taxon>
        <taxon>Chordata</taxon>
        <taxon>Craniata</taxon>
        <taxon>Vertebrata</taxon>
        <taxon>Euteleostomi</taxon>
        <taxon>Actinopterygii</taxon>
        <taxon>Neopterygii</taxon>
        <taxon>Teleostei</taxon>
        <taxon>Ostariophysi</taxon>
        <taxon>Cypriniformes</taxon>
        <taxon>Cyprinidae</taxon>
        <taxon>Labeoninae</taxon>
        <taxon>Labeonini</taxon>
        <taxon>Cirrhinus</taxon>
    </lineage>
</organism>
<evidence type="ECO:0000313" key="2">
    <source>
        <dbReference type="EMBL" id="KAL0181527.1"/>
    </source>
</evidence>
<protein>
    <recommendedName>
        <fullName evidence="4">Kelch-like protein 15</fullName>
    </recommendedName>
</protein>
<dbReference type="Proteomes" id="UP001529510">
    <property type="component" value="Unassembled WGS sequence"/>
</dbReference>
<gene>
    <name evidence="2" type="ORF">M9458_023933</name>
</gene>
<dbReference type="InterPro" id="IPR006652">
    <property type="entry name" value="Kelch_1"/>
</dbReference>
<sequence>LLGAFTVHERSPNCIYYIAGICRNHQRTFTVEVYDIEQNTWCRKRDLPFDQATSPYIKVLLLQGRLHLFVRATQVMVEEHVFRTSRKNSLYQYDDEADQWTKVYETPDRLWDLGRHF</sequence>
<dbReference type="AlphaFoldDB" id="A0ABD0Q6E7"/>